<sequence length="326" mass="36949">MEWWWQGQLEADGVHALIHDQLRIVSRGQLQAAGWPESRIKRGLRGRRWQVVHPGVYATHTGPIGYYERLLAALLYAGPDAAWSHYTAAEQLGLLKRDAARPVYITIPKQRKVRPQPHLVIHRDEHWAGRLARVLPPRRTPADAVLDIVGVSATLDSAAAVIAEACQSGRVDPSAILRALETRPRLRHRRALRPVLRDVADGSHSLLELRYLRDVERRHGLPRGTRQRAVDGEFTDVYYDGFALLVELDGRLHLVPRQRWRDLDRDNRATLRAEATLRYGWFDVTNRACEAAVQVLEVLRRTQPTLNASPCSPRCPVAGLWNVLAV</sequence>
<organism evidence="1 2">
    <name type="scientific">Kribbella amoyensis</name>
    <dbReference type="NCBI Taxonomy" id="996641"/>
    <lineage>
        <taxon>Bacteria</taxon>
        <taxon>Bacillati</taxon>
        <taxon>Actinomycetota</taxon>
        <taxon>Actinomycetes</taxon>
        <taxon>Propionibacteriales</taxon>
        <taxon>Kribbellaceae</taxon>
        <taxon>Kribbella</taxon>
    </lineage>
</organism>
<evidence type="ECO:0000313" key="1">
    <source>
        <dbReference type="EMBL" id="TWD74747.1"/>
    </source>
</evidence>
<reference evidence="1 2" key="1">
    <citation type="submission" date="2019-06" db="EMBL/GenBank/DDBJ databases">
        <title>Sequencing the genomes of 1000 actinobacteria strains.</title>
        <authorList>
            <person name="Klenk H.-P."/>
        </authorList>
    </citation>
    <scope>NUCLEOTIDE SEQUENCE [LARGE SCALE GENOMIC DNA]</scope>
    <source>
        <strain evidence="1 2">DSM 24683</strain>
    </source>
</reference>
<protein>
    <submittedName>
        <fullName evidence="1">Uncharacterized protein</fullName>
    </submittedName>
</protein>
<keyword evidence="2" id="KW-1185">Reference proteome</keyword>
<name>A0A561B7J3_9ACTN</name>
<accession>A0A561B7J3</accession>
<comment type="caution">
    <text evidence="1">The sequence shown here is derived from an EMBL/GenBank/DDBJ whole genome shotgun (WGS) entry which is preliminary data.</text>
</comment>
<gene>
    <name evidence="1" type="ORF">FB561_6178</name>
</gene>
<dbReference type="AlphaFoldDB" id="A0A561B7J3"/>
<dbReference type="RefSeq" id="WP_145813532.1">
    <property type="nucleotide sequence ID" value="NZ_VIVK01000002.1"/>
</dbReference>
<dbReference type="Proteomes" id="UP000318380">
    <property type="component" value="Unassembled WGS sequence"/>
</dbReference>
<dbReference type="OrthoDB" id="5146042at2"/>
<evidence type="ECO:0000313" key="2">
    <source>
        <dbReference type="Proteomes" id="UP000318380"/>
    </source>
</evidence>
<proteinExistence type="predicted"/>
<dbReference type="EMBL" id="VIVK01000002">
    <property type="protein sequence ID" value="TWD74747.1"/>
    <property type="molecule type" value="Genomic_DNA"/>
</dbReference>